<dbReference type="GO" id="GO:0005886">
    <property type="term" value="C:plasma membrane"/>
    <property type="evidence" value="ECO:0007669"/>
    <property type="project" value="TreeGrafter"/>
</dbReference>
<evidence type="ECO:0000313" key="2">
    <source>
        <dbReference type="EMBL" id="GIF83635.1"/>
    </source>
</evidence>
<dbReference type="PANTHER" id="PTHR30572">
    <property type="entry name" value="MEMBRANE COMPONENT OF TRANSPORTER-RELATED"/>
    <property type="match status" value="1"/>
</dbReference>
<dbReference type="EMBL" id="BONF01000030">
    <property type="protein sequence ID" value="GIF83635.1"/>
    <property type="molecule type" value="Genomic_DNA"/>
</dbReference>
<feature type="transmembrane region" description="Helical" evidence="1">
    <location>
        <begin position="442"/>
        <end position="471"/>
    </location>
</feature>
<organism evidence="2 3">
    <name type="scientific">Catellatospora bangladeshensis</name>
    <dbReference type="NCBI Taxonomy" id="310355"/>
    <lineage>
        <taxon>Bacteria</taxon>
        <taxon>Bacillati</taxon>
        <taxon>Actinomycetota</taxon>
        <taxon>Actinomycetes</taxon>
        <taxon>Micromonosporales</taxon>
        <taxon>Micromonosporaceae</taxon>
        <taxon>Catellatospora</taxon>
    </lineage>
</organism>
<name>A0A8J3NJN0_9ACTN</name>
<dbReference type="Proteomes" id="UP000601223">
    <property type="component" value="Unassembled WGS sequence"/>
</dbReference>
<dbReference type="RefSeq" id="WP_203750757.1">
    <property type="nucleotide sequence ID" value="NZ_BONF01000030.1"/>
</dbReference>
<sequence length="884" mass="92753">MKGWIARVRAGAGPLALLGVLTLAAGLLVLGAPRIANQLTDEGLRNDVSALSYTSRDLTFRGVKAPNANWAPDRRLTQQRDLLYPVLRERIQQSWWAASTSPEDSFVRGTGLPERTPPLFSVRTGSGLEEQADLVAGRWPQTRPGTDVPVEVVLTEYNAEQLEQRVGSTFRFQDSVPVEVVGIIAPHDENGTFWEPVPTALRAYLPNEDGDPYRAVVFSDETGVTRLAKQVQVTYEWRYRIDAATLDLAVLPAVVEGTSVARRQGIESSLTTGLDTALDRFAERARAAQALLAVVQLGALVTLAGLVVLAARVLVSRRRAEFALLRARGGAILTIGSYTLLESLLVLPAAVLGALLGAAVPGRPANTWPVLAAFTALAVCAVPVMTMRTSRDPSFSGERADVASTRVGLKRRTAELSLLVLAGAGVWLLRERGLSETGEVDVYLAAVPALLAAGAAVAMVRVIPPVVAWLGRLAVRGRGAVGFLGLSRAGRTAGAVIGPVAVLVVAVSTAVFSVAVAGTIDAGRDRATDLRMAADVKVDGYYFDERTAAELAAVPGVTAVAPYMIESAGDLAVDQQRKGTVYALVLDGPAYAKVLAESGVQFTPPAAFTETGQSPVIPALLSPGAAKQVGDGKGMVTLRGRFYDFSVAAVVDGFPPIANGATNFIVLPWQAFPADSRQALLPSGYLLAGDPDPQALRAAGDAGQERWASTGYRAKSYEPVTLVTTWDSARAELDETSVNAVITFAFAIGAGTGVLLALLAIGFAVVSGARGRGTVLSRLRTMGLTRGQGRGLLLVELMPVVTVAVLTGAVVGVAMPRLIAPALGLDTFTDGITVGVAFDPLVAGAAVALVLIGMLTALAVETLFNRRLRLGEVLRLGSFEAGES</sequence>
<evidence type="ECO:0000256" key="1">
    <source>
        <dbReference type="SAM" id="Phobius"/>
    </source>
</evidence>
<feature type="transmembrane region" description="Helical" evidence="1">
    <location>
        <begin position="744"/>
        <end position="770"/>
    </location>
</feature>
<feature type="transmembrane region" description="Helical" evidence="1">
    <location>
        <begin position="840"/>
        <end position="860"/>
    </location>
</feature>
<keyword evidence="1" id="KW-1133">Transmembrane helix</keyword>
<keyword evidence="1" id="KW-0812">Transmembrane</keyword>
<accession>A0A8J3NJN0</accession>
<dbReference type="GO" id="GO:0022857">
    <property type="term" value="F:transmembrane transporter activity"/>
    <property type="evidence" value="ECO:0007669"/>
    <property type="project" value="TreeGrafter"/>
</dbReference>
<reference evidence="2 3" key="1">
    <citation type="submission" date="2021-01" db="EMBL/GenBank/DDBJ databases">
        <title>Whole genome shotgun sequence of Catellatospora bangladeshensis NBRC 107357.</title>
        <authorList>
            <person name="Komaki H."/>
            <person name="Tamura T."/>
        </authorList>
    </citation>
    <scope>NUCLEOTIDE SEQUENCE [LARGE SCALE GENOMIC DNA]</scope>
    <source>
        <strain evidence="2 3">NBRC 107357</strain>
    </source>
</reference>
<keyword evidence="1" id="KW-0472">Membrane</keyword>
<dbReference type="AlphaFoldDB" id="A0A8J3NJN0"/>
<gene>
    <name evidence="2" type="ORF">Cba03nite_49840</name>
</gene>
<protein>
    <submittedName>
        <fullName evidence="2">Membrane protein</fullName>
    </submittedName>
</protein>
<feature type="transmembrane region" description="Helical" evidence="1">
    <location>
        <begin position="791"/>
        <end position="820"/>
    </location>
</feature>
<comment type="caution">
    <text evidence="2">The sequence shown here is derived from an EMBL/GenBank/DDBJ whole genome shotgun (WGS) entry which is preliminary data.</text>
</comment>
<feature type="transmembrane region" description="Helical" evidence="1">
    <location>
        <begin position="368"/>
        <end position="386"/>
    </location>
</feature>
<keyword evidence="3" id="KW-1185">Reference proteome</keyword>
<dbReference type="PANTHER" id="PTHR30572:SF4">
    <property type="entry name" value="ABC TRANSPORTER PERMEASE YTRF"/>
    <property type="match status" value="1"/>
</dbReference>
<proteinExistence type="predicted"/>
<feature type="transmembrane region" description="Helical" evidence="1">
    <location>
        <begin position="290"/>
        <end position="315"/>
    </location>
</feature>
<dbReference type="InterPro" id="IPR050250">
    <property type="entry name" value="Macrolide_Exporter_MacB"/>
</dbReference>
<feature type="transmembrane region" description="Helical" evidence="1">
    <location>
        <begin position="335"/>
        <end position="356"/>
    </location>
</feature>
<feature type="transmembrane region" description="Helical" evidence="1">
    <location>
        <begin position="492"/>
        <end position="516"/>
    </location>
</feature>
<evidence type="ECO:0000313" key="3">
    <source>
        <dbReference type="Proteomes" id="UP000601223"/>
    </source>
</evidence>